<gene>
    <name evidence="1" type="ORF">FJY75_00905</name>
</gene>
<reference evidence="1" key="1">
    <citation type="submission" date="2019-03" db="EMBL/GenBank/DDBJ databases">
        <title>Lake Tanganyika Metagenome-Assembled Genomes (MAGs).</title>
        <authorList>
            <person name="Tran P."/>
        </authorList>
    </citation>
    <scope>NUCLEOTIDE SEQUENCE</scope>
    <source>
        <strain evidence="1">M_DeepCast_400m_m2_100</strain>
    </source>
</reference>
<evidence type="ECO:0000313" key="1">
    <source>
        <dbReference type="EMBL" id="MBM3316387.1"/>
    </source>
</evidence>
<proteinExistence type="predicted"/>
<dbReference type="AlphaFoldDB" id="A0A937X915"/>
<dbReference type="EMBL" id="VGIY01000009">
    <property type="protein sequence ID" value="MBM3316387.1"/>
    <property type="molecule type" value="Genomic_DNA"/>
</dbReference>
<name>A0A937X915_UNCEI</name>
<protein>
    <submittedName>
        <fullName evidence="1">Uncharacterized protein</fullName>
    </submittedName>
</protein>
<dbReference type="Proteomes" id="UP000748308">
    <property type="component" value="Unassembled WGS sequence"/>
</dbReference>
<comment type="caution">
    <text evidence="1">The sequence shown here is derived from an EMBL/GenBank/DDBJ whole genome shotgun (WGS) entry which is preliminary data.</text>
</comment>
<accession>A0A937X915</accession>
<sequence>MTGSLDTLGRKAAEPRSKGIPLGRGALAAGALAVALLLGLAGPVAAKLVWKEVQPDKAGRQTCLRVAGKSSKYTQLDPAKGVELTVHGPSKLRILTRHLPVQGKTGKRSYTLVVERDGKTALRKKITRSRDAKAKLCTKAATAVGASGESVITVPRGKHTFRVTVDEPGKAVAARFFRQARAGAGARLIAFSPLEFDRQCRLVTAQGNRYTWFRATPERPVRFTVQGPTELQIHTRVDFEEGTLGAQEYVVGIQRNDRPDVERRFQARIDPGAGYEDCPGTAPGQSQLLRLSVPSGNWTYELGPTGSGAASFTTRILIPKSSVGLSHLIR</sequence>
<organism evidence="1 2">
    <name type="scientific">Eiseniibacteriota bacterium</name>
    <dbReference type="NCBI Taxonomy" id="2212470"/>
    <lineage>
        <taxon>Bacteria</taxon>
        <taxon>Candidatus Eiseniibacteriota</taxon>
    </lineage>
</organism>
<evidence type="ECO:0000313" key="2">
    <source>
        <dbReference type="Proteomes" id="UP000748308"/>
    </source>
</evidence>